<dbReference type="EC" id="3.2.2.27" evidence="4 9"/>
<proteinExistence type="inferred from homology"/>
<name>A0A2S5G9V5_9BACL</name>
<keyword evidence="6 9" id="KW-0227">DNA damage</keyword>
<evidence type="ECO:0000313" key="13">
    <source>
        <dbReference type="EMBL" id="PPA69704.1"/>
    </source>
</evidence>
<evidence type="ECO:0000256" key="11">
    <source>
        <dbReference type="RuleBase" id="RU003780"/>
    </source>
</evidence>
<evidence type="ECO:0000256" key="10">
    <source>
        <dbReference type="PROSITE-ProRule" id="PRU10072"/>
    </source>
</evidence>
<dbReference type="GO" id="GO:0097510">
    <property type="term" value="P:base-excision repair, AP site formation via deaminated base removal"/>
    <property type="evidence" value="ECO:0007669"/>
    <property type="project" value="TreeGrafter"/>
</dbReference>
<dbReference type="HAMAP" id="MF_00148">
    <property type="entry name" value="UDG"/>
    <property type="match status" value="1"/>
</dbReference>
<dbReference type="InterPro" id="IPR005122">
    <property type="entry name" value="Uracil-DNA_glycosylase-like"/>
</dbReference>
<dbReference type="PROSITE" id="PS00130">
    <property type="entry name" value="U_DNA_GLYCOSYLASE"/>
    <property type="match status" value="1"/>
</dbReference>
<dbReference type="FunFam" id="3.40.470.10:FF:000001">
    <property type="entry name" value="Uracil-DNA glycosylase"/>
    <property type="match status" value="1"/>
</dbReference>
<dbReference type="GO" id="GO:0005737">
    <property type="term" value="C:cytoplasm"/>
    <property type="evidence" value="ECO:0007669"/>
    <property type="project" value="UniProtKB-SubCell"/>
</dbReference>
<evidence type="ECO:0000256" key="7">
    <source>
        <dbReference type="ARBA" id="ARBA00022801"/>
    </source>
</evidence>
<comment type="similarity">
    <text evidence="3 9 11">Belongs to the uracil-DNA glycosylase (UDG) superfamily. UNG family.</text>
</comment>
<evidence type="ECO:0000256" key="5">
    <source>
        <dbReference type="ARBA" id="ARBA00018429"/>
    </source>
</evidence>
<dbReference type="PANTHER" id="PTHR11264:SF0">
    <property type="entry name" value="URACIL-DNA GLYCOSYLASE"/>
    <property type="match status" value="1"/>
</dbReference>
<dbReference type="SMART" id="SM00987">
    <property type="entry name" value="UreE_C"/>
    <property type="match status" value="1"/>
</dbReference>
<dbReference type="InterPro" id="IPR002043">
    <property type="entry name" value="UDG_fam1"/>
</dbReference>
<gene>
    <name evidence="9" type="primary">ung</name>
    <name evidence="13" type="ORF">C4B60_14275</name>
</gene>
<keyword evidence="8 9" id="KW-0234">DNA repair</keyword>
<evidence type="ECO:0000259" key="12">
    <source>
        <dbReference type="SMART" id="SM00986"/>
    </source>
</evidence>
<dbReference type="NCBIfam" id="NF003589">
    <property type="entry name" value="PRK05254.1-2"/>
    <property type="match status" value="1"/>
</dbReference>
<dbReference type="GO" id="GO:0004844">
    <property type="term" value="F:uracil DNA N-glycosylase activity"/>
    <property type="evidence" value="ECO:0007669"/>
    <property type="project" value="UniProtKB-UniRule"/>
</dbReference>
<dbReference type="Gene3D" id="3.40.470.10">
    <property type="entry name" value="Uracil-DNA glycosylase-like domain"/>
    <property type="match status" value="1"/>
</dbReference>
<dbReference type="Proteomes" id="UP000239047">
    <property type="component" value="Unassembled WGS sequence"/>
</dbReference>
<accession>A0A2S5G9V5</accession>
<dbReference type="InterPro" id="IPR036895">
    <property type="entry name" value="Uracil-DNA_glycosylase-like_sf"/>
</dbReference>
<dbReference type="NCBIfam" id="TIGR00628">
    <property type="entry name" value="ung"/>
    <property type="match status" value="1"/>
</dbReference>
<comment type="function">
    <text evidence="2 9 11">Excises uracil residues from the DNA which can arise as a result of misincorporation of dUMP residues by DNA polymerase or due to deamination of cytosine.</text>
</comment>
<evidence type="ECO:0000256" key="2">
    <source>
        <dbReference type="ARBA" id="ARBA00002631"/>
    </source>
</evidence>
<dbReference type="SMART" id="SM00986">
    <property type="entry name" value="UDG"/>
    <property type="match status" value="1"/>
</dbReference>
<dbReference type="NCBIfam" id="NF003591">
    <property type="entry name" value="PRK05254.1-4"/>
    <property type="match status" value="1"/>
</dbReference>
<organism evidence="13 14">
    <name type="scientific">Jeotgalibacillus proteolyticus</name>
    <dbReference type="NCBI Taxonomy" id="2082395"/>
    <lineage>
        <taxon>Bacteria</taxon>
        <taxon>Bacillati</taxon>
        <taxon>Bacillota</taxon>
        <taxon>Bacilli</taxon>
        <taxon>Bacillales</taxon>
        <taxon>Caryophanaceae</taxon>
        <taxon>Jeotgalibacillus</taxon>
    </lineage>
</organism>
<dbReference type="AlphaFoldDB" id="A0A2S5G9V5"/>
<comment type="catalytic activity">
    <reaction evidence="1 9 11">
        <text>Hydrolyzes single-stranded DNA or mismatched double-stranded DNA and polynucleotides, releasing free uracil.</text>
        <dbReference type="EC" id="3.2.2.27"/>
    </reaction>
</comment>
<feature type="domain" description="Uracil-DNA glycosylase-like" evidence="12">
    <location>
        <begin position="51"/>
        <end position="211"/>
    </location>
</feature>
<comment type="subcellular location">
    <subcellularLocation>
        <location evidence="9">Cytoplasm</location>
    </subcellularLocation>
</comment>
<dbReference type="NCBIfam" id="NF003588">
    <property type="entry name" value="PRK05254.1-1"/>
    <property type="match status" value="1"/>
</dbReference>
<keyword evidence="14" id="KW-1185">Reference proteome</keyword>
<sequence>MTHTILENDWQPLLKEEFSKPYYQNLREFLKEEYAEKTIFPEMNSIYQALHNTPFSKVKVVILGQDPYHGKGQAQGLSFSVQPGVKIPPSLRNIFKELSEDTGASIPQSGNLEKWSRQGVLLLNTVLTVQEGKANSHQNKGWETLTNEIIRLLGEREQPTVFILWGKPAASKRSLINEDNHCVIVSPHPSPFAARKGFFGSRPFTRANSFLKENGIEEVDWTLE</sequence>
<dbReference type="InterPro" id="IPR018085">
    <property type="entry name" value="Ura-DNA_Glyclase_AS"/>
</dbReference>
<dbReference type="PANTHER" id="PTHR11264">
    <property type="entry name" value="URACIL-DNA GLYCOSYLASE"/>
    <property type="match status" value="1"/>
</dbReference>
<dbReference type="NCBIfam" id="NF003592">
    <property type="entry name" value="PRK05254.1-5"/>
    <property type="match status" value="1"/>
</dbReference>
<keyword evidence="9" id="KW-0963">Cytoplasm</keyword>
<comment type="caution">
    <text evidence="13">The sequence shown here is derived from an EMBL/GenBank/DDBJ whole genome shotgun (WGS) entry which is preliminary data.</text>
</comment>
<dbReference type="CDD" id="cd10027">
    <property type="entry name" value="UDG-F1-like"/>
    <property type="match status" value="1"/>
</dbReference>
<dbReference type="Pfam" id="PF03167">
    <property type="entry name" value="UDG"/>
    <property type="match status" value="1"/>
</dbReference>
<evidence type="ECO:0000256" key="4">
    <source>
        <dbReference type="ARBA" id="ARBA00012030"/>
    </source>
</evidence>
<dbReference type="RefSeq" id="WP_104058696.1">
    <property type="nucleotide sequence ID" value="NZ_PREZ01000005.1"/>
</dbReference>
<dbReference type="EMBL" id="PREZ01000005">
    <property type="protein sequence ID" value="PPA69704.1"/>
    <property type="molecule type" value="Genomic_DNA"/>
</dbReference>
<protein>
    <recommendedName>
        <fullName evidence="5 9">Uracil-DNA glycosylase</fullName>
        <shortName evidence="9">UDG</shortName>
        <ecNumber evidence="4 9">3.2.2.27</ecNumber>
    </recommendedName>
</protein>
<evidence type="ECO:0000313" key="14">
    <source>
        <dbReference type="Proteomes" id="UP000239047"/>
    </source>
</evidence>
<evidence type="ECO:0000256" key="9">
    <source>
        <dbReference type="HAMAP-Rule" id="MF_00148"/>
    </source>
</evidence>
<feature type="active site" description="Proton acceptor" evidence="9 10">
    <location>
        <position position="66"/>
    </location>
</feature>
<dbReference type="SUPFAM" id="SSF52141">
    <property type="entry name" value="Uracil-DNA glycosylase-like"/>
    <property type="match status" value="1"/>
</dbReference>
<evidence type="ECO:0000256" key="1">
    <source>
        <dbReference type="ARBA" id="ARBA00001400"/>
    </source>
</evidence>
<evidence type="ECO:0000256" key="3">
    <source>
        <dbReference type="ARBA" id="ARBA00008184"/>
    </source>
</evidence>
<reference evidence="13 14" key="1">
    <citation type="submission" date="2018-02" db="EMBL/GenBank/DDBJ databases">
        <title>Jeotgalibacillus proteolyticum sp. nov. a protease producing bacterium isolated from ocean sediments of Laizhou Bay.</title>
        <authorList>
            <person name="Li Y."/>
        </authorList>
    </citation>
    <scope>NUCLEOTIDE SEQUENCE [LARGE SCALE GENOMIC DNA]</scope>
    <source>
        <strain evidence="13 14">22-7</strain>
    </source>
</reference>
<evidence type="ECO:0000256" key="6">
    <source>
        <dbReference type="ARBA" id="ARBA00022763"/>
    </source>
</evidence>
<dbReference type="OrthoDB" id="9804372at2"/>
<keyword evidence="7 9" id="KW-0378">Hydrolase</keyword>
<evidence type="ECO:0000256" key="8">
    <source>
        <dbReference type="ARBA" id="ARBA00023204"/>
    </source>
</evidence>